<name>A0A1S8B2Y2_9PEZI</name>
<protein>
    <submittedName>
        <fullName evidence="1">Uncharacterized protein</fullName>
    </submittedName>
</protein>
<gene>
    <name evidence="1" type="ORF">BK809_0002730</name>
</gene>
<sequence>MHYPNITTQQQHLSMAYMNVPPSPNATTTTNNNKTIVLLHGKNFCGPQGGQQVTTDKDEVRSMINCFSGNLDLCLFA</sequence>
<comment type="caution">
    <text evidence="1">The sequence shown here is derived from an EMBL/GenBank/DDBJ whole genome shotgun (WGS) entry which is preliminary data.</text>
</comment>
<organism evidence="1 2">
    <name type="scientific">Diplodia seriata</name>
    <dbReference type="NCBI Taxonomy" id="420778"/>
    <lineage>
        <taxon>Eukaryota</taxon>
        <taxon>Fungi</taxon>
        <taxon>Dikarya</taxon>
        <taxon>Ascomycota</taxon>
        <taxon>Pezizomycotina</taxon>
        <taxon>Dothideomycetes</taxon>
        <taxon>Dothideomycetes incertae sedis</taxon>
        <taxon>Botryosphaeriales</taxon>
        <taxon>Botryosphaeriaceae</taxon>
        <taxon>Diplodia</taxon>
    </lineage>
</organism>
<evidence type="ECO:0000313" key="1">
    <source>
        <dbReference type="EMBL" id="OMP81736.1"/>
    </source>
</evidence>
<proteinExistence type="predicted"/>
<dbReference type="Proteomes" id="UP000190776">
    <property type="component" value="Unassembled WGS sequence"/>
</dbReference>
<dbReference type="OrthoDB" id="10249433at2759"/>
<dbReference type="EMBL" id="MSZU01000115">
    <property type="protein sequence ID" value="OMP81736.1"/>
    <property type="molecule type" value="Genomic_DNA"/>
</dbReference>
<evidence type="ECO:0000313" key="2">
    <source>
        <dbReference type="Proteomes" id="UP000190776"/>
    </source>
</evidence>
<reference evidence="1 2" key="1">
    <citation type="submission" date="2017-01" db="EMBL/GenBank/DDBJ databases">
        <title>Draft genome sequence of Diplodia seriata F98.1, a fungal species involved in grapevine trunk diseases.</title>
        <authorList>
            <person name="Robert-Siegwald G."/>
            <person name="Vallet J."/>
            <person name="Abou-Mansour E."/>
            <person name="Xu J."/>
            <person name="Rey P."/>
            <person name="Bertsch C."/>
            <person name="Rego C."/>
            <person name="Larignon P."/>
            <person name="Fontaine F."/>
            <person name="Lebrun M.-H."/>
        </authorList>
    </citation>
    <scope>NUCLEOTIDE SEQUENCE [LARGE SCALE GENOMIC DNA]</scope>
    <source>
        <strain evidence="1 2">F98.1</strain>
    </source>
</reference>
<dbReference type="AlphaFoldDB" id="A0A1S8B2Y2"/>
<accession>A0A1S8B2Y2</accession>